<comment type="similarity">
    <text evidence="1 4 5">Belongs to the bacterial ribosomal protein bL36 family.</text>
</comment>
<dbReference type="GO" id="GO:1990904">
    <property type="term" value="C:ribonucleoprotein complex"/>
    <property type="evidence" value="ECO:0007669"/>
    <property type="project" value="UniProtKB-KW"/>
</dbReference>
<keyword evidence="2 4" id="KW-0689">Ribosomal protein</keyword>
<accession>A0A016QQQ8</accession>
<reference evidence="6 7" key="1">
    <citation type="submission" date="2014-03" db="EMBL/GenBank/DDBJ databases">
        <title>Draft genome sequence of Deinococcus phoenicis 1P10ME.</title>
        <authorList>
            <person name="Stepanov V.G."/>
            <person name="Vaishampayan P."/>
            <person name="Venkateswaran K."/>
            <person name="Fox G.E."/>
        </authorList>
    </citation>
    <scope>NUCLEOTIDE SEQUENCE [LARGE SCALE GENOMIC DNA]</scope>
    <source>
        <strain evidence="6 7">1P10ME</strain>
    </source>
</reference>
<dbReference type="PANTHER" id="PTHR42888">
    <property type="entry name" value="50S RIBOSOMAL PROTEIN L36, CHLOROPLASTIC"/>
    <property type="match status" value="1"/>
</dbReference>
<evidence type="ECO:0000313" key="7">
    <source>
        <dbReference type="Proteomes" id="UP000020492"/>
    </source>
</evidence>
<keyword evidence="3 4" id="KW-0687">Ribonucleoprotein</keyword>
<dbReference type="SMR" id="A0A016QQQ8"/>
<evidence type="ECO:0000256" key="3">
    <source>
        <dbReference type="ARBA" id="ARBA00023274"/>
    </source>
</evidence>
<proteinExistence type="inferred from homology"/>
<dbReference type="AlphaFoldDB" id="A0A016QQQ8"/>
<evidence type="ECO:0000256" key="4">
    <source>
        <dbReference type="HAMAP-Rule" id="MF_00251"/>
    </source>
</evidence>
<dbReference type="GO" id="GO:0005840">
    <property type="term" value="C:ribosome"/>
    <property type="evidence" value="ECO:0007669"/>
    <property type="project" value="UniProtKB-KW"/>
</dbReference>
<dbReference type="Proteomes" id="UP000020492">
    <property type="component" value="Unassembled WGS sequence"/>
</dbReference>
<sequence>MKVRSSVKRMCDNCKVIRRHGRVLVICTNVKHKQRQG</sequence>
<dbReference type="InterPro" id="IPR000473">
    <property type="entry name" value="Ribosomal_bL36"/>
</dbReference>
<dbReference type="SUPFAM" id="SSF57840">
    <property type="entry name" value="Ribosomal protein L36"/>
    <property type="match status" value="1"/>
</dbReference>
<name>A0A016QQQ8_9DEIO</name>
<dbReference type="NCBIfam" id="TIGR01022">
    <property type="entry name" value="rpmJ_bact"/>
    <property type="match status" value="1"/>
</dbReference>
<dbReference type="eggNOG" id="COG0257">
    <property type="taxonomic scope" value="Bacteria"/>
</dbReference>
<dbReference type="GO" id="GO:0005737">
    <property type="term" value="C:cytoplasm"/>
    <property type="evidence" value="ECO:0007669"/>
    <property type="project" value="UniProtKB-ARBA"/>
</dbReference>
<dbReference type="PATRIC" id="fig|1476583.3.peg.1421"/>
<evidence type="ECO:0000256" key="2">
    <source>
        <dbReference type="ARBA" id="ARBA00022980"/>
    </source>
</evidence>
<comment type="caution">
    <text evidence="6">The sequence shown here is derived from an EMBL/GenBank/DDBJ whole genome shotgun (WGS) entry which is preliminary data.</text>
</comment>
<dbReference type="InterPro" id="IPR035977">
    <property type="entry name" value="Ribosomal_bL36_sp"/>
</dbReference>
<keyword evidence="7" id="KW-1185">Reference proteome</keyword>
<dbReference type="OrthoDB" id="9802520at2"/>
<dbReference type="GO" id="GO:0003735">
    <property type="term" value="F:structural constituent of ribosome"/>
    <property type="evidence" value="ECO:0007669"/>
    <property type="project" value="InterPro"/>
</dbReference>
<dbReference type="EMBL" id="JHAC01000022">
    <property type="protein sequence ID" value="EYB68475.1"/>
    <property type="molecule type" value="Genomic_DNA"/>
</dbReference>
<organism evidence="6 7">
    <name type="scientific">Deinococcus phoenicis</name>
    <dbReference type="NCBI Taxonomy" id="1476583"/>
    <lineage>
        <taxon>Bacteria</taxon>
        <taxon>Thermotogati</taxon>
        <taxon>Deinococcota</taxon>
        <taxon>Deinococci</taxon>
        <taxon>Deinococcales</taxon>
        <taxon>Deinococcaceae</taxon>
        <taxon>Deinococcus</taxon>
    </lineage>
</organism>
<evidence type="ECO:0000256" key="1">
    <source>
        <dbReference type="ARBA" id="ARBA00007645"/>
    </source>
</evidence>
<dbReference type="PANTHER" id="PTHR42888:SF1">
    <property type="entry name" value="LARGE RIBOSOMAL SUBUNIT PROTEIN BL36C"/>
    <property type="match status" value="1"/>
</dbReference>
<dbReference type="PROSITE" id="PS00828">
    <property type="entry name" value="RIBOSOMAL_L36"/>
    <property type="match status" value="1"/>
</dbReference>
<dbReference type="Pfam" id="PF00444">
    <property type="entry name" value="Ribosomal_L36"/>
    <property type="match status" value="1"/>
</dbReference>
<dbReference type="STRING" id="1476583.DEIPH_ctg022orf0014"/>
<dbReference type="HAMAP" id="MF_00251">
    <property type="entry name" value="Ribosomal_bL36"/>
    <property type="match status" value="1"/>
</dbReference>
<dbReference type="RefSeq" id="WP_011530969.1">
    <property type="nucleotide sequence ID" value="NZ_JHAC01000022.1"/>
</dbReference>
<dbReference type="GO" id="GO:0006412">
    <property type="term" value="P:translation"/>
    <property type="evidence" value="ECO:0007669"/>
    <property type="project" value="UniProtKB-UniRule"/>
</dbReference>
<evidence type="ECO:0000313" key="6">
    <source>
        <dbReference type="EMBL" id="EYB68475.1"/>
    </source>
</evidence>
<gene>
    <name evidence="4" type="primary">rpmJ</name>
    <name evidence="6" type="ORF">DEIPH_ctg022orf0014</name>
</gene>
<evidence type="ECO:0000256" key="5">
    <source>
        <dbReference type="RuleBase" id="RU000571"/>
    </source>
</evidence>
<protein>
    <recommendedName>
        <fullName evidence="4">Large ribosomal subunit protein bL36</fullName>
    </recommendedName>
</protein>